<evidence type="ECO:0000259" key="2">
    <source>
        <dbReference type="Pfam" id="PF00892"/>
    </source>
</evidence>
<keyword evidence="4" id="KW-1185">Reference proteome</keyword>
<keyword evidence="1" id="KW-0472">Membrane</keyword>
<dbReference type="PANTHER" id="PTHR22911">
    <property type="entry name" value="ACYL-MALONYL CONDENSING ENZYME-RELATED"/>
    <property type="match status" value="1"/>
</dbReference>
<proteinExistence type="predicted"/>
<accession>A0A388SCG6</accession>
<gene>
    <name evidence="3" type="ORF">MESMUL_13420</name>
</gene>
<evidence type="ECO:0000256" key="1">
    <source>
        <dbReference type="SAM" id="Phobius"/>
    </source>
</evidence>
<keyword evidence="1" id="KW-0812">Transmembrane</keyword>
<dbReference type="OrthoDB" id="7065924at2"/>
<protein>
    <submittedName>
        <fullName evidence="3">Aromatic amino acid exporter</fullName>
    </submittedName>
</protein>
<sequence>MLQEKNRATLVGLLAPVCWGMSVGLIRSLEEVFGMAQGLTICYVIGMLFTLFVFGIPHLSKYSKKYLFLGVPLSVICSLCFTFSLQFSAGGRQTLEVGMVNYLWPSLTVICAVLFNHQKARWYVAVGFLFTLAGLGLVLAGGHGFHPLEIAGHIAENPIAYGLAALGAVAWSLFSSASRAWGNGQNPTPIIFGLDALIFAGIFISGGLEAPAPTWNGFLLCVAAGCVFGGAYAVWTYGVQKGSMTILAIGSYFTPVLSCLLGALMLGATLTLDFWQGVALVVIGSFICWMATREEKHVTHGRPIRFRRRAAAH</sequence>
<feature type="transmembrane region" description="Helical" evidence="1">
    <location>
        <begin position="158"/>
        <end position="177"/>
    </location>
</feature>
<feature type="transmembrane region" description="Helical" evidence="1">
    <location>
        <begin position="99"/>
        <end position="115"/>
    </location>
</feature>
<feature type="domain" description="EamA" evidence="2">
    <location>
        <begin position="9"/>
        <end position="139"/>
    </location>
</feature>
<feature type="transmembrane region" description="Helical" evidence="1">
    <location>
        <begin position="122"/>
        <end position="146"/>
    </location>
</feature>
<dbReference type="InterPro" id="IPR037185">
    <property type="entry name" value="EmrE-like"/>
</dbReference>
<dbReference type="NCBIfam" id="NF008676">
    <property type="entry name" value="PRK11689.1"/>
    <property type="match status" value="1"/>
</dbReference>
<feature type="transmembrane region" description="Helical" evidence="1">
    <location>
        <begin position="214"/>
        <end position="235"/>
    </location>
</feature>
<dbReference type="SUPFAM" id="SSF103481">
    <property type="entry name" value="Multidrug resistance efflux transporter EmrE"/>
    <property type="match status" value="2"/>
</dbReference>
<dbReference type="RefSeq" id="WP_125064650.1">
    <property type="nucleotide sequence ID" value="NZ_BGZJ01000001.1"/>
</dbReference>
<dbReference type="Proteomes" id="UP000266091">
    <property type="component" value="Unassembled WGS sequence"/>
</dbReference>
<evidence type="ECO:0000313" key="4">
    <source>
        <dbReference type="Proteomes" id="UP000266091"/>
    </source>
</evidence>
<name>A0A388SCG6_9BURK</name>
<feature type="transmembrane region" description="Helical" evidence="1">
    <location>
        <begin position="274"/>
        <end position="292"/>
    </location>
</feature>
<organism evidence="3 4">
    <name type="scientific">Mesosutterella multiformis</name>
    <dbReference type="NCBI Taxonomy" id="2259133"/>
    <lineage>
        <taxon>Bacteria</taxon>
        <taxon>Pseudomonadati</taxon>
        <taxon>Pseudomonadota</taxon>
        <taxon>Betaproteobacteria</taxon>
        <taxon>Burkholderiales</taxon>
        <taxon>Sutterellaceae</taxon>
        <taxon>Mesosutterella</taxon>
    </lineage>
</organism>
<dbReference type="InterPro" id="IPR000620">
    <property type="entry name" value="EamA_dom"/>
</dbReference>
<comment type="caution">
    <text evidence="3">The sequence shown here is derived from an EMBL/GenBank/DDBJ whole genome shotgun (WGS) entry which is preliminary data.</text>
</comment>
<feature type="transmembrane region" description="Helical" evidence="1">
    <location>
        <begin position="36"/>
        <end position="54"/>
    </location>
</feature>
<keyword evidence="1" id="KW-1133">Transmembrane helix</keyword>
<evidence type="ECO:0000313" key="3">
    <source>
        <dbReference type="EMBL" id="GBO93988.1"/>
    </source>
</evidence>
<feature type="transmembrane region" description="Helical" evidence="1">
    <location>
        <begin position="247"/>
        <end position="268"/>
    </location>
</feature>
<reference evidence="3 4" key="1">
    <citation type="journal article" date="2018" name="Int. J. Syst. Evol. Microbiol.">
        <title>Mesosutterella multiformis gen. nov., sp. nov., a member of the family Sutterellaceae and Sutterella megalosphaeroides sp. nov., isolated from human faeces.</title>
        <authorList>
            <person name="Sakamoto M."/>
            <person name="Ikeyama N."/>
            <person name="Kunihiro T."/>
            <person name="Iino T."/>
            <person name="Yuki M."/>
            <person name="Ohkuma M."/>
        </authorList>
    </citation>
    <scope>NUCLEOTIDE SEQUENCE [LARGE SCALE GENOMIC DNA]</scope>
    <source>
        <strain evidence="3 4">4NBBH2</strain>
    </source>
</reference>
<feature type="transmembrane region" description="Helical" evidence="1">
    <location>
        <begin position="66"/>
        <end position="87"/>
    </location>
</feature>
<dbReference type="Pfam" id="PF00892">
    <property type="entry name" value="EamA"/>
    <property type="match status" value="2"/>
</dbReference>
<dbReference type="EMBL" id="BGZJ01000001">
    <property type="protein sequence ID" value="GBO93988.1"/>
    <property type="molecule type" value="Genomic_DNA"/>
</dbReference>
<feature type="transmembrane region" description="Helical" evidence="1">
    <location>
        <begin position="189"/>
        <end position="208"/>
    </location>
</feature>
<feature type="domain" description="EamA" evidence="2">
    <location>
        <begin position="160"/>
        <end position="287"/>
    </location>
</feature>
<dbReference type="GO" id="GO:0016020">
    <property type="term" value="C:membrane"/>
    <property type="evidence" value="ECO:0007669"/>
    <property type="project" value="InterPro"/>
</dbReference>
<dbReference type="AlphaFoldDB" id="A0A388SCG6"/>